<evidence type="ECO:0000313" key="6">
    <source>
        <dbReference type="EMBL" id="TCO74957.1"/>
    </source>
</evidence>
<reference evidence="6 7" key="1">
    <citation type="submission" date="2019-03" db="EMBL/GenBank/DDBJ databases">
        <title>Genomic Encyclopedia of Type Strains, Phase IV (KMG-IV): sequencing the most valuable type-strain genomes for metagenomic binning, comparative biology and taxonomic classification.</title>
        <authorList>
            <person name="Goeker M."/>
        </authorList>
    </citation>
    <scope>NUCLEOTIDE SEQUENCE [LARGE SCALE GENOMIC DNA]</scope>
    <source>
        <strain evidence="6 7">DSM 102940</strain>
    </source>
</reference>
<dbReference type="OrthoDB" id="9806726at2"/>
<dbReference type="SMART" id="SM00382">
    <property type="entry name" value="AAA"/>
    <property type="match status" value="1"/>
</dbReference>
<dbReference type="SUPFAM" id="SSF52540">
    <property type="entry name" value="P-loop containing nucleoside triphosphate hydrolases"/>
    <property type="match status" value="1"/>
</dbReference>
<name>A0A4R2KQJ6_9FIRM</name>
<evidence type="ECO:0000256" key="4">
    <source>
        <dbReference type="ARBA" id="ARBA00022840"/>
    </source>
</evidence>
<dbReference type="Pfam" id="PF00005">
    <property type="entry name" value="ABC_tran"/>
    <property type="match status" value="1"/>
</dbReference>
<dbReference type="InterPro" id="IPR017871">
    <property type="entry name" value="ABC_transporter-like_CS"/>
</dbReference>
<dbReference type="InterPro" id="IPR050153">
    <property type="entry name" value="Metal_Ion_Import_ABC"/>
</dbReference>
<evidence type="ECO:0000256" key="2">
    <source>
        <dbReference type="ARBA" id="ARBA00022448"/>
    </source>
</evidence>
<dbReference type="PROSITE" id="PS00211">
    <property type="entry name" value="ABC_TRANSPORTER_1"/>
    <property type="match status" value="1"/>
</dbReference>
<dbReference type="PANTHER" id="PTHR42734:SF17">
    <property type="entry name" value="METAL TRANSPORT SYSTEM ATP-BINDING PROTEIN TM_0124-RELATED"/>
    <property type="match status" value="1"/>
</dbReference>
<accession>A0A4R2KQJ6</accession>
<gene>
    <name evidence="6" type="ORF">EV214_11028</name>
</gene>
<evidence type="ECO:0000313" key="7">
    <source>
        <dbReference type="Proteomes" id="UP000294919"/>
    </source>
</evidence>
<evidence type="ECO:0000256" key="1">
    <source>
        <dbReference type="ARBA" id="ARBA00005417"/>
    </source>
</evidence>
<dbReference type="GO" id="GO:0005524">
    <property type="term" value="F:ATP binding"/>
    <property type="evidence" value="ECO:0007669"/>
    <property type="project" value="UniProtKB-KW"/>
</dbReference>
<dbReference type="FunFam" id="3.40.50.300:FF:000134">
    <property type="entry name" value="Iron-enterobactin ABC transporter ATP-binding protein"/>
    <property type="match status" value="1"/>
</dbReference>
<protein>
    <submittedName>
        <fullName evidence="6">Zinc transport system ATP-binding protein</fullName>
    </submittedName>
</protein>
<dbReference type="AlphaFoldDB" id="A0A4R2KQJ6"/>
<dbReference type="PANTHER" id="PTHR42734">
    <property type="entry name" value="METAL TRANSPORT SYSTEM ATP-BINDING PROTEIN TM_0124-RELATED"/>
    <property type="match status" value="1"/>
</dbReference>
<dbReference type="InterPro" id="IPR003439">
    <property type="entry name" value="ABC_transporter-like_ATP-bd"/>
</dbReference>
<sequence>MRNVLEIDGVNVSYENVEALSNINLRVKENDFLAIIGPNGGGKSTLLKTILGLLKPDSGEIKIFGQSNAKTFGLIGYVPQFSKFNKNFPISVKDVVIMGFLKNNNKMFAKLKPLEEKKAETIMKNLNIFEFKERQIGQLSGGQLQRVLIARALAVGPKILLLDEPTASLDSNVKSQIYHILKELNEKMTIIMVTHDMGAISSYVKSIACLNRKLFYHGAPKLTKDILSQVYGCPIDMIAHGISHRVFHEHKEDQNA</sequence>
<dbReference type="Proteomes" id="UP000294919">
    <property type="component" value="Unassembled WGS sequence"/>
</dbReference>
<keyword evidence="4 6" id="KW-0067">ATP-binding</keyword>
<comment type="caution">
    <text evidence="6">The sequence shown here is derived from an EMBL/GenBank/DDBJ whole genome shotgun (WGS) entry which is preliminary data.</text>
</comment>
<dbReference type="Gene3D" id="3.40.50.300">
    <property type="entry name" value="P-loop containing nucleotide triphosphate hydrolases"/>
    <property type="match status" value="1"/>
</dbReference>
<feature type="domain" description="ABC transporter" evidence="5">
    <location>
        <begin position="5"/>
        <end position="243"/>
    </location>
</feature>
<keyword evidence="3" id="KW-0547">Nucleotide-binding</keyword>
<evidence type="ECO:0000256" key="3">
    <source>
        <dbReference type="ARBA" id="ARBA00022741"/>
    </source>
</evidence>
<evidence type="ECO:0000259" key="5">
    <source>
        <dbReference type="PROSITE" id="PS50893"/>
    </source>
</evidence>
<dbReference type="CDD" id="cd03235">
    <property type="entry name" value="ABC_Metallic_Cations"/>
    <property type="match status" value="1"/>
</dbReference>
<keyword evidence="7" id="KW-1185">Reference proteome</keyword>
<proteinExistence type="inferred from homology"/>
<dbReference type="InterPro" id="IPR003593">
    <property type="entry name" value="AAA+_ATPase"/>
</dbReference>
<comment type="similarity">
    <text evidence="1">Belongs to the ABC transporter superfamily.</text>
</comment>
<dbReference type="InterPro" id="IPR027417">
    <property type="entry name" value="P-loop_NTPase"/>
</dbReference>
<keyword evidence="2" id="KW-0813">Transport</keyword>
<dbReference type="EMBL" id="SLWV01000010">
    <property type="protein sequence ID" value="TCO74957.1"/>
    <property type="molecule type" value="Genomic_DNA"/>
</dbReference>
<dbReference type="PROSITE" id="PS50893">
    <property type="entry name" value="ABC_TRANSPORTER_2"/>
    <property type="match status" value="1"/>
</dbReference>
<dbReference type="RefSeq" id="WP_132244800.1">
    <property type="nucleotide sequence ID" value="NZ_SLWV01000010.1"/>
</dbReference>
<dbReference type="GO" id="GO:0016887">
    <property type="term" value="F:ATP hydrolysis activity"/>
    <property type="evidence" value="ECO:0007669"/>
    <property type="project" value="InterPro"/>
</dbReference>
<organism evidence="6 7">
    <name type="scientific">Marinisporobacter balticus</name>
    <dbReference type="NCBI Taxonomy" id="2018667"/>
    <lineage>
        <taxon>Bacteria</taxon>
        <taxon>Bacillati</taxon>
        <taxon>Bacillota</taxon>
        <taxon>Clostridia</taxon>
        <taxon>Peptostreptococcales</taxon>
        <taxon>Thermotaleaceae</taxon>
        <taxon>Marinisporobacter</taxon>
    </lineage>
</organism>